<name>A0A4Y9YG21_9APHY</name>
<dbReference type="EMBL" id="SEKV01000256">
    <property type="protein sequence ID" value="TFY60391.1"/>
    <property type="molecule type" value="Genomic_DNA"/>
</dbReference>
<comment type="caution">
    <text evidence="1">The sequence shown here is derived from an EMBL/GenBank/DDBJ whole genome shotgun (WGS) entry which is preliminary data.</text>
</comment>
<dbReference type="Proteomes" id="UP000298390">
    <property type="component" value="Unassembled WGS sequence"/>
</dbReference>
<sequence>MTSSTSSNQTSMYVALYKIGDDRFHCALVVTPAQAKLRNVHVYQITNVDRTQPNNVGPWRNNHLIIDDLLKSSNFVGCVRLPDTEIPPEDVIGFIKEQEPEQGQTKLPSGAVWDCSQWVLRVLESFQEATDYNVDIKHLYAKVWILAEQLKEKHGANATKVHVIDLK</sequence>
<protein>
    <submittedName>
        <fullName evidence="1">Uncharacterized protein</fullName>
    </submittedName>
</protein>
<evidence type="ECO:0000313" key="1">
    <source>
        <dbReference type="EMBL" id="TFY60391.1"/>
    </source>
</evidence>
<evidence type="ECO:0000313" key="2">
    <source>
        <dbReference type="Proteomes" id="UP000298390"/>
    </source>
</evidence>
<organism evidence="1 2">
    <name type="scientific">Rhodofomes roseus</name>
    <dbReference type="NCBI Taxonomy" id="34475"/>
    <lineage>
        <taxon>Eukaryota</taxon>
        <taxon>Fungi</taxon>
        <taxon>Dikarya</taxon>
        <taxon>Basidiomycota</taxon>
        <taxon>Agaricomycotina</taxon>
        <taxon>Agaricomycetes</taxon>
        <taxon>Polyporales</taxon>
        <taxon>Rhodofomes</taxon>
    </lineage>
</organism>
<gene>
    <name evidence="1" type="ORF">EVJ58_g5182</name>
</gene>
<reference evidence="1 2" key="1">
    <citation type="submission" date="2019-01" db="EMBL/GenBank/DDBJ databases">
        <title>Genome sequencing of the rare red list fungi Fomitopsis rosea.</title>
        <authorList>
            <person name="Buettner E."/>
            <person name="Kellner H."/>
        </authorList>
    </citation>
    <scope>NUCLEOTIDE SEQUENCE [LARGE SCALE GENOMIC DNA]</scope>
    <source>
        <strain evidence="1 2">DSM 105464</strain>
    </source>
</reference>
<accession>A0A4Y9YG21</accession>
<dbReference type="AlphaFoldDB" id="A0A4Y9YG21"/>
<proteinExistence type="predicted"/>